<evidence type="ECO:0000259" key="8">
    <source>
        <dbReference type="PROSITE" id="PS50039"/>
    </source>
</evidence>
<dbReference type="AlphaFoldDB" id="A0A813X747"/>
<evidence type="ECO:0000313" key="10">
    <source>
        <dbReference type="EMBL" id="CAF1036026.1"/>
    </source>
</evidence>
<feature type="domain" description="Fork-head" evidence="8">
    <location>
        <begin position="92"/>
        <end position="184"/>
    </location>
</feature>
<dbReference type="PROSITE" id="PS00658">
    <property type="entry name" value="FORK_HEAD_2"/>
    <property type="match status" value="1"/>
</dbReference>
<dbReference type="PANTHER" id="PTHR45881:SF1">
    <property type="entry name" value="FORK HEAD PROTEIN HOMOLOG 2"/>
    <property type="match status" value="1"/>
</dbReference>
<sequence>MLGQKLQQSSLTSMDWLPKMQIGENPLPSSTTSIKESLLNPSSSSSLNPSSSSPLNPSSSSSSLPITLSTKNIQQKLEQNDIELPTSTNHLKPPYSYVTLIRQAILSDNMQRMTLNEIYQWIVDSYPYFRTAPPKWKNSIRHNLSLNKCFKRLQRNTNDPGKGSYWAIDESNEINHQSNSRKRRFDTQQSLPILSSSPININQKSTVSPTNNNPIIFGDSSNIGGQSLSTDESDSTMSLAVNSTLIHWDDLNLDLTASSHRVCEQILDGPSTTWTTNSDPSSTNIIIPNSWSHDIFSHGETNSFFENVKLASSGEINWNDIDVKPYCDESIIANRLPIVSNGAILETTNHLTTLPVVIEDETFDWDLIT</sequence>
<feature type="DNA-binding region" description="Fork-head" evidence="6">
    <location>
        <begin position="92"/>
        <end position="184"/>
    </location>
</feature>
<evidence type="ECO:0000256" key="3">
    <source>
        <dbReference type="ARBA" id="ARBA00023125"/>
    </source>
</evidence>
<dbReference type="FunFam" id="1.10.10.10:FF:000135">
    <property type="entry name" value="forkhead box protein G1"/>
    <property type="match status" value="1"/>
</dbReference>
<dbReference type="Proteomes" id="UP000663854">
    <property type="component" value="Unassembled WGS sequence"/>
</dbReference>
<evidence type="ECO:0000256" key="1">
    <source>
        <dbReference type="ARBA" id="ARBA00004123"/>
    </source>
</evidence>
<comment type="caution">
    <text evidence="9">The sequence shown here is derived from an EMBL/GenBank/DDBJ whole genome shotgun (WGS) entry which is preliminary data.</text>
</comment>
<keyword evidence="4" id="KW-0804">Transcription</keyword>
<dbReference type="InterPro" id="IPR036390">
    <property type="entry name" value="WH_DNA-bd_sf"/>
</dbReference>
<evidence type="ECO:0000313" key="12">
    <source>
        <dbReference type="Proteomes" id="UP000663870"/>
    </source>
</evidence>
<name>A0A813X747_9BILA</name>
<evidence type="ECO:0000256" key="6">
    <source>
        <dbReference type="PROSITE-ProRule" id="PRU00089"/>
    </source>
</evidence>
<dbReference type="InterPro" id="IPR030456">
    <property type="entry name" value="TF_fork_head_CS_2"/>
</dbReference>
<dbReference type="GO" id="GO:0000978">
    <property type="term" value="F:RNA polymerase II cis-regulatory region sequence-specific DNA binding"/>
    <property type="evidence" value="ECO:0007669"/>
    <property type="project" value="TreeGrafter"/>
</dbReference>
<dbReference type="EMBL" id="CAJNOL010000376">
    <property type="protein sequence ID" value="CAF1036026.1"/>
    <property type="molecule type" value="Genomic_DNA"/>
</dbReference>
<evidence type="ECO:0000313" key="11">
    <source>
        <dbReference type="Proteomes" id="UP000663854"/>
    </source>
</evidence>
<keyword evidence="12" id="KW-1185">Reference proteome</keyword>
<evidence type="ECO:0000256" key="4">
    <source>
        <dbReference type="ARBA" id="ARBA00023163"/>
    </source>
</evidence>
<dbReference type="PROSITE" id="PS00657">
    <property type="entry name" value="FORK_HEAD_1"/>
    <property type="match status" value="1"/>
</dbReference>
<evidence type="ECO:0000256" key="2">
    <source>
        <dbReference type="ARBA" id="ARBA00023015"/>
    </source>
</evidence>
<dbReference type="InterPro" id="IPR001766">
    <property type="entry name" value="Fork_head_dom"/>
</dbReference>
<feature type="compositionally biased region" description="Low complexity" evidence="7">
    <location>
        <begin position="37"/>
        <end position="65"/>
    </location>
</feature>
<dbReference type="Pfam" id="PF00250">
    <property type="entry name" value="Forkhead"/>
    <property type="match status" value="1"/>
</dbReference>
<dbReference type="PROSITE" id="PS50039">
    <property type="entry name" value="FORK_HEAD_3"/>
    <property type="match status" value="1"/>
</dbReference>
<gene>
    <name evidence="10" type="ORF">JXQ802_LOCUS15898</name>
    <name evidence="9" type="ORF">PYM288_LOCUS7775</name>
</gene>
<dbReference type="SUPFAM" id="SSF46785">
    <property type="entry name" value="Winged helix' DNA-binding domain"/>
    <property type="match status" value="1"/>
</dbReference>
<comment type="subcellular location">
    <subcellularLocation>
        <location evidence="1 6">Nucleus</location>
    </subcellularLocation>
</comment>
<dbReference type="InterPro" id="IPR018122">
    <property type="entry name" value="TF_fork_head_CS_1"/>
</dbReference>
<dbReference type="EMBL" id="CAJNOH010000098">
    <property type="protein sequence ID" value="CAF0865617.1"/>
    <property type="molecule type" value="Genomic_DNA"/>
</dbReference>
<dbReference type="PANTHER" id="PTHR45881">
    <property type="entry name" value="CHECKPOINT SUPPRESSOR 1-LIKE, ISOFORM A-RELATED"/>
    <property type="match status" value="1"/>
</dbReference>
<dbReference type="CDD" id="cd20024">
    <property type="entry name" value="FH_FOXJ2-like"/>
    <property type="match status" value="1"/>
</dbReference>
<dbReference type="SMART" id="SM00339">
    <property type="entry name" value="FH"/>
    <property type="match status" value="1"/>
</dbReference>
<dbReference type="GO" id="GO:0005634">
    <property type="term" value="C:nucleus"/>
    <property type="evidence" value="ECO:0007669"/>
    <property type="project" value="UniProtKB-SubCell"/>
</dbReference>
<reference evidence="9" key="1">
    <citation type="submission" date="2021-02" db="EMBL/GenBank/DDBJ databases">
        <authorList>
            <person name="Nowell W R."/>
        </authorList>
    </citation>
    <scope>NUCLEOTIDE SEQUENCE</scope>
</reference>
<dbReference type="Gene3D" id="1.10.10.10">
    <property type="entry name" value="Winged helix-like DNA-binding domain superfamily/Winged helix DNA-binding domain"/>
    <property type="match status" value="1"/>
</dbReference>
<keyword evidence="3 6" id="KW-0238">DNA-binding</keyword>
<dbReference type="GO" id="GO:0000981">
    <property type="term" value="F:DNA-binding transcription factor activity, RNA polymerase II-specific"/>
    <property type="evidence" value="ECO:0007669"/>
    <property type="project" value="TreeGrafter"/>
</dbReference>
<accession>A0A813X747</accession>
<keyword evidence="5 6" id="KW-0539">Nucleus</keyword>
<evidence type="ECO:0000256" key="7">
    <source>
        <dbReference type="SAM" id="MobiDB-lite"/>
    </source>
</evidence>
<protein>
    <recommendedName>
        <fullName evidence="8">Fork-head domain-containing protein</fullName>
    </recommendedName>
</protein>
<feature type="region of interest" description="Disordered" evidence="7">
    <location>
        <begin position="17"/>
        <end position="65"/>
    </location>
</feature>
<dbReference type="Proteomes" id="UP000663870">
    <property type="component" value="Unassembled WGS sequence"/>
</dbReference>
<keyword evidence="2" id="KW-0805">Transcription regulation</keyword>
<evidence type="ECO:0000256" key="5">
    <source>
        <dbReference type="ARBA" id="ARBA00023242"/>
    </source>
</evidence>
<proteinExistence type="predicted"/>
<evidence type="ECO:0000313" key="9">
    <source>
        <dbReference type="EMBL" id="CAF0865617.1"/>
    </source>
</evidence>
<organism evidence="9 11">
    <name type="scientific">Rotaria sordida</name>
    <dbReference type="NCBI Taxonomy" id="392033"/>
    <lineage>
        <taxon>Eukaryota</taxon>
        <taxon>Metazoa</taxon>
        <taxon>Spiralia</taxon>
        <taxon>Gnathifera</taxon>
        <taxon>Rotifera</taxon>
        <taxon>Eurotatoria</taxon>
        <taxon>Bdelloidea</taxon>
        <taxon>Philodinida</taxon>
        <taxon>Philodinidae</taxon>
        <taxon>Rotaria</taxon>
    </lineage>
</organism>
<dbReference type="PRINTS" id="PR00053">
    <property type="entry name" value="FORKHEAD"/>
</dbReference>
<dbReference type="InterPro" id="IPR036388">
    <property type="entry name" value="WH-like_DNA-bd_sf"/>
</dbReference>